<dbReference type="PANTHER" id="PTHR47186">
    <property type="entry name" value="LEUCINE-RICH REPEAT-CONTAINING PROTEIN 57"/>
    <property type="match status" value="1"/>
</dbReference>
<evidence type="ECO:0000313" key="3">
    <source>
        <dbReference type="EMBL" id="MQL77706.1"/>
    </source>
</evidence>
<accession>A0A843U620</accession>
<dbReference type="InterPro" id="IPR032675">
    <property type="entry name" value="LRR_dom_sf"/>
</dbReference>
<keyword evidence="4" id="KW-1185">Reference proteome</keyword>
<dbReference type="SUPFAM" id="SSF52058">
    <property type="entry name" value="L domain-like"/>
    <property type="match status" value="1"/>
</dbReference>
<evidence type="ECO:0000256" key="1">
    <source>
        <dbReference type="ARBA" id="ARBA00022737"/>
    </source>
</evidence>
<proteinExistence type="predicted"/>
<gene>
    <name evidence="3" type="ORF">Taro_010118</name>
</gene>
<evidence type="ECO:0000259" key="2">
    <source>
        <dbReference type="Pfam" id="PF23598"/>
    </source>
</evidence>
<reference evidence="3" key="1">
    <citation type="submission" date="2017-07" db="EMBL/GenBank/DDBJ databases">
        <title>Taro Niue Genome Assembly and Annotation.</title>
        <authorList>
            <person name="Atibalentja N."/>
            <person name="Keating K."/>
            <person name="Fields C.J."/>
        </authorList>
    </citation>
    <scope>NUCLEOTIDE SEQUENCE</scope>
    <source>
        <strain evidence="3">Niue_2</strain>
        <tissue evidence="3">Leaf</tissue>
    </source>
</reference>
<organism evidence="3 4">
    <name type="scientific">Colocasia esculenta</name>
    <name type="common">Wild taro</name>
    <name type="synonym">Arum esculentum</name>
    <dbReference type="NCBI Taxonomy" id="4460"/>
    <lineage>
        <taxon>Eukaryota</taxon>
        <taxon>Viridiplantae</taxon>
        <taxon>Streptophyta</taxon>
        <taxon>Embryophyta</taxon>
        <taxon>Tracheophyta</taxon>
        <taxon>Spermatophyta</taxon>
        <taxon>Magnoliopsida</taxon>
        <taxon>Liliopsida</taxon>
        <taxon>Araceae</taxon>
        <taxon>Aroideae</taxon>
        <taxon>Colocasieae</taxon>
        <taxon>Colocasia</taxon>
    </lineage>
</organism>
<dbReference type="InterPro" id="IPR055414">
    <property type="entry name" value="LRR_R13L4/SHOC2-like"/>
</dbReference>
<name>A0A843U620_COLES</name>
<evidence type="ECO:0000313" key="4">
    <source>
        <dbReference type="Proteomes" id="UP000652761"/>
    </source>
</evidence>
<dbReference type="Pfam" id="PF23598">
    <property type="entry name" value="LRR_14"/>
    <property type="match status" value="1"/>
</dbReference>
<dbReference type="Proteomes" id="UP000652761">
    <property type="component" value="Unassembled WGS sequence"/>
</dbReference>
<protein>
    <recommendedName>
        <fullName evidence="2">Disease resistance R13L4/SHOC-2-like LRR domain-containing protein</fullName>
    </recommendedName>
</protein>
<feature type="domain" description="Disease resistance R13L4/SHOC-2-like LRR" evidence="2">
    <location>
        <begin position="15"/>
        <end position="282"/>
    </location>
</feature>
<dbReference type="OrthoDB" id="646178at2759"/>
<dbReference type="Gene3D" id="3.80.10.10">
    <property type="entry name" value="Ribonuclease Inhibitor"/>
    <property type="match status" value="1"/>
</dbReference>
<dbReference type="AlphaFoldDB" id="A0A843U620"/>
<dbReference type="PANTHER" id="PTHR47186:SF57">
    <property type="entry name" value="OS02G0478300 PROTEIN"/>
    <property type="match status" value="1"/>
</dbReference>
<sequence length="316" mass="36503">MFWYSDHSFHLSFPVNDLKLLRVLNVNGSNIRKLPKQIGLLVHLRFLGLEETCIDTLPSFIGMLRNLQTLRLGTSRKNVNCMANLQTLGCIIAGNWMGRCLGEFTNLRIDKVIRMVAKFVLAALVNCNVMHELDITPFSYGPNIRCSDYLSTLVGRKSQMQRQLNRQQHQSLQFPSSLIQLILCIPNLLSEQEGLASLQCLPNLKILRLSENAYSGKVMVFSPQEFTKLEELLLQKLEELEQCIIDNGAMPCLKRLTITYCRKLKTLPEGLQHITTLQELQLSDMPDEFIRRLKEKREEEWLVIPNQTWHYKRFGL</sequence>
<comment type="caution">
    <text evidence="3">The sequence shown here is derived from an EMBL/GenBank/DDBJ whole genome shotgun (WGS) entry which is preliminary data.</text>
</comment>
<keyword evidence="1" id="KW-0677">Repeat</keyword>
<dbReference type="EMBL" id="NMUH01000362">
    <property type="protein sequence ID" value="MQL77706.1"/>
    <property type="molecule type" value="Genomic_DNA"/>
</dbReference>